<dbReference type="PANTHER" id="PTHR13146">
    <property type="match status" value="1"/>
</dbReference>
<feature type="transmembrane region" description="Helical" evidence="5">
    <location>
        <begin position="209"/>
        <end position="228"/>
    </location>
</feature>
<dbReference type="OrthoDB" id="29773at2759"/>
<dbReference type="InterPro" id="IPR037185">
    <property type="entry name" value="EmrE-like"/>
</dbReference>
<feature type="transmembrane region" description="Helical" evidence="5">
    <location>
        <begin position="153"/>
        <end position="174"/>
    </location>
</feature>
<evidence type="ECO:0000256" key="2">
    <source>
        <dbReference type="ARBA" id="ARBA00022692"/>
    </source>
</evidence>
<dbReference type="Proteomes" id="UP000013776">
    <property type="component" value="Unassembled WGS sequence"/>
</dbReference>
<accession>R4XDP9</accession>
<dbReference type="STRING" id="1097556.R4XDP9"/>
<gene>
    <name evidence="6" type="ORF">TAPDE_004360</name>
</gene>
<reference evidence="6 7" key="1">
    <citation type="journal article" date="2013" name="MBio">
        <title>Genome sequencing of the plant pathogen Taphrina deformans, the causal agent of peach leaf curl.</title>
        <authorList>
            <person name="Cisse O.H."/>
            <person name="Almeida J.M.G.C.F."/>
            <person name="Fonseca A."/>
            <person name="Kumar A.A."/>
            <person name="Salojaervi J."/>
            <person name="Overmyer K."/>
            <person name="Hauser P.M."/>
            <person name="Pagni M."/>
        </authorList>
    </citation>
    <scope>NUCLEOTIDE SEQUENCE [LARGE SCALE GENOMIC DNA]</scope>
    <source>
        <strain evidence="7">PYCC 5710 / ATCC 11124 / CBS 356.35 / IMI 108563 / JCM 9778 / NBRC 8474</strain>
    </source>
</reference>
<keyword evidence="2 5" id="KW-0812">Transmembrane</keyword>
<dbReference type="GO" id="GO:0015165">
    <property type="term" value="F:pyrimidine nucleotide-sugar transmembrane transporter activity"/>
    <property type="evidence" value="ECO:0007669"/>
    <property type="project" value="InterPro"/>
</dbReference>
<name>R4XDP9_TAPDE</name>
<feature type="transmembrane region" description="Helical" evidence="5">
    <location>
        <begin position="109"/>
        <end position="127"/>
    </location>
</feature>
<sequence>MCRGSLVLFVGLFSVFFLGRRLLLHQWIALLLVTIGVFIVGLSNVYHGADSQSHVRVLGSEAIPKAQNALLGITLIVGAQLFTASQFVIEEWVLSRYAIEPLKVAGMEGAFGTLISAAGILIAYYSYGRTPQGMNGTFDVSAGMATILSHNDIWTAFVLFAISIATFNFCGLSVTRNVSATSRSTIDTCRTLLIWTISMLLGWEHFKWLQLLGFAVLVYATLLFNGVIPSPPFLTTRQEPEVQTGREHVLE</sequence>
<keyword evidence="7" id="KW-1185">Reference proteome</keyword>
<dbReference type="PANTHER" id="PTHR13146:SF0">
    <property type="entry name" value="SOLUTE CARRIER FAMILY 35 MEMBER F6"/>
    <property type="match status" value="1"/>
</dbReference>
<feature type="transmembrane region" description="Helical" evidence="5">
    <location>
        <begin position="69"/>
        <end position="89"/>
    </location>
</feature>
<dbReference type="AlphaFoldDB" id="R4XDP9"/>
<comment type="subcellular location">
    <subcellularLocation>
        <location evidence="1">Membrane</location>
        <topology evidence="1">Multi-pass membrane protein</topology>
    </subcellularLocation>
</comment>
<dbReference type="GO" id="GO:0000139">
    <property type="term" value="C:Golgi membrane"/>
    <property type="evidence" value="ECO:0007669"/>
    <property type="project" value="InterPro"/>
</dbReference>
<dbReference type="Pfam" id="PF04142">
    <property type="entry name" value="Nuc_sug_transp"/>
    <property type="match status" value="1"/>
</dbReference>
<dbReference type="InterPro" id="IPR007271">
    <property type="entry name" value="Nuc_sug_transpt"/>
</dbReference>
<feature type="transmembrane region" description="Helical" evidence="5">
    <location>
        <begin position="6"/>
        <end position="23"/>
    </location>
</feature>
<protein>
    <recommendedName>
        <fullName evidence="8">Integral membrane protein</fullName>
    </recommendedName>
</protein>
<dbReference type="eggNOG" id="KOG3912">
    <property type="taxonomic scope" value="Eukaryota"/>
</dbReference>
<evidence type="ECO:0000256" key="1">
    <source>
        <dbReference type="ARBA" id="ARBA00004141"/>
    </source>
</evidence>
<dbReference type="EMBL" id="CAHR02000193">
    <property type="protein sequence ID" value="CCG84001.1"/>
    <property type="molecule type" value="Genomic_DNA"/>
</dbReference>
<comment type="caution">
    <text evidence="6">The sequence shown here is derived from an EMBL/GenBank/DDBJ whole genome shotgun (WGS) entry which is preliminary data.</text>
</comment>
<evidence type="ECO:0008006" key="8">
    <source>
        <dbReference type="Google" id="ProtNLM"/>
    </source>
</evidence>
<evidence type="ECO:0000256" key="3">
    <source>
        <dbReference type="ARBA" id="ARBA00022989"/>
    </source>
</evidence>
<evidence type="ECO:0000313" key="7">
    <source>
        <dbReference type="Proteomes" id="UP000013776"/>
    </source>
</evidence>
<evidence type="ECO:0000313" key="6">
    <source>
        <dbReference type="EMBL" id="CCG84001.1"/>
    </source>
</evidence>
<evidence type="ECO:0000256" key="4">
    <source>
        <dbReference type="ARBA" id="ARBA00023136"/>
    </source>
</evidence>
<keyword evidence="4 5" id="KW-0472">Membrane</keyword>
<proteinExistence type="predicted"/>
<keyword evidence="3 5" id="KW-1133">Transmembrane helix</keyword>
<organism evidence="6 7">
    <name type="scientific">Taphrina deformans (strain PYCC 5710 / ATCC 11124 / CBS 356.35 / IMI 108563 / JCM 9778 / NBRC 8474)</name>
    <name type="common">Peach leaf curl fungus</name>
    <name type="synonym">Lalaria deformans</name>
    <dbReference type="NCBI Taxonomy" id="1097556"/>
    <lineage>
        <taxon>Eukaryota</taxon>
        <taxon>Fungi</taxon>
        <taxon>Dikarya</taxon>
        <taxon>Ascomycota</taxon>
        <taxon>Taphrinomycotina</taxon>
        <taxon>Taphrinomycetes</taxon>
        <taxon>Taphrinales</taxon>
        <taxon>Taphrinaceae</taxon>
        <taxon>Taphrina</taxon>
    </lineage>
</organism>
<evidence type="ECO:0000256" key="5">
    <source>
        <dbReference type="SAM" id="Phobius"/>
    </source>
</evidence>
<dbReference type="SUPFAM" id="SSF103481">
    <property type="entry name" value="Multidrug resistance efflux transporter EmrE"/>
    <property type="match status" value="1"/>
</dbReference>
<feature type="transmembrane region" description="Helical" evidence="5">
    <location>
        <begin position="30"/>
        <end position="49"/>
    </location>
</feature>